<evidence type="ECO:0000313" key="2">
    <source>
        <dbReference type="Proteomes" id="UP000029995"/>
    </source>
</evidence>
<protein>
    <submittedName>
        <fullName evidence="1">Uncharacterized protein</fullName>
    </submittedName>
</protein>
<evidence type="ECO:0000313" key="1">
    <source>
        <dbReference type="EMBL" id="KGM36132.1"/>
    </source>
</evidence>
<organism evidence="1 2">
    <name type="scientific">Inquilinus limosus MP06</name>
    <dbReference type="NCBI Taxonomy" id="1398085"/>
    <lineage>
        <taxon>Bacteria</taxon>
        <taxon>Pseudomonadati</taxon>
        <taxon>Pseudomonadota</taxon>
        <taxon>Alphaproteobacteria</taxon>
        <taxon>Rhodospirillales</taxon>
        <taxon>Rhodospirillaceae</taxon>
        <taxon>Inquilinus</taxon>
    </lineage>
</organism>
<accession>A0A0A0DGK6</accession>
<gene>
    <name evidence="1" type="ORF">P409_00355</name>
</gene>
<name>A0A0A0DGK6_9PROT</name>
<dbReference type="Proteomes" id="UP000029995">
    <property type="component" value="Unassembled WGS sequence"/>
</dbReference>
<dbReference type="EMBL" id="JANX01000001">
    <property type="protein sequence ID" value="KGM36132.1"/>
    <property type="molecule type" value="Genomic_DNA"/>
</dbReference>
<sequence>MFSRVLEHTRDMATLIGLQAAIAVEKANKDFFRVLSSKIIGSSGQPSLDGVPVPRWRPLTERYLRRKQKRRNPGFYRYEGKLKQALDHMNATTFLGTVAVQTNFQGTRAPFTLDNGTKELRQGYRVTLRLTGLQRIADNDPEGTLPSRLAAYRLTNWRGQRNRSILGPYMRWWTRVRLKKIIDEVLQ</sequence>
<dbReference type="AlphaFoldDB" id="A0A0A0DGK6"/>
<proteinExistence type="predicted"/>
<comment type="caution">
    <text evidence="1">The sequence shown here is derived from an EMBL/GenBank/DDBJ whole genome shotgun (WGS) entry which is preliminary data.</text>
</comment>
<reference evidence="1 2" key="1">
    <citation type="submission" date="2014-01" db="EMBL/GenBank/DDBJ databases">
        <title>Genome sequence determination for a cystic fibrosis isolate, Inquilinus limosus.</title>
        <authorList>
            <person name="Pino M."/>
            <person name="Di Conza J."/>
            <person name="Gutkind G."/>
        </authorList>
    </citation>
    <scope>NUCLEOTIDE SEQUENCE [LARGE SCALE GENOMIC DNA]</scope>
    <source>
        <strain evidence="1 2">MP06</strain>
    </source>
</reference>